<dbReference type="InterPro" id="IPR017703">
    <property type="entry name" value="YgfZ/GCV_T_CS"/>
</dbReference>
<sequence>MSNPRLFDRALVRLSPTEPGEDVAAFLQGLVTNDVQGPLPVWAGLLTPQGKALFDFLVWPDGADALLIDCEAAVAEALVKRLSLYRLRRKIAIAIAPELGVYWEGHLGDGAAADPRLAALGQRWIAAVADDDVAVDAQWREHRLKLGVPEGQAELGSDQTLWLETNAAELNGVSFTKGCYVGQENTARMNWRQKVNRRLAVVPLAQSDPARQRVAYPDLGLAVDHLRTEAITRAPHWLEDALKAD</sequence>
<dbReference type="Proteomes" id="UP001184150">
    <property type="component" value="Unassembled WGS sequence"/>
</dbReference>
<reference evidence="2 3" key="1">
    <citation type="submission" date="2023-07" db="EMBL/GenBank/DDBJ databases">
        <title>Sorghum-associated microbial communities from plants grown in Nebraska, USA.</title>
        <authorList>
            <person name="Schachtman D."/>
        </authorList>
    </citation>
    <scope>NUCLEOTIDE SEQUENCE [LARGE SCALE GENOMIC DNA]</scope>
    <source>
        <strain evidence="2 3">DS1027</strain>
    </source>
</reference>
<protein>
    <submittedName>
        <fullName evidence="2">Folate-binding protein YgfZ</fullName>
    </submittedName>
</protein>
<keyword evidence="1" id="KW-0809">Transit peptide</keyword>
<evidence type="ECO:0000313" key="3">
    <source>
        <dbReference type="Proteomes" id="UP001184150"/>
    </source>
</evidence>
<dbReference type="RefSeq" id="WP_309805504.1">
    <property type="nucleotide sequence ID" value="NZ_JAVDRD010000006.1"/>
</dbReference>
<accession>A0ABU1MN12</accession>
<organism evidence="2 3">
    <name type="scientific">Novosphingobium capsulatum</name>
    <dbReference type="NCBI Taxonomy" id="13688"/>
    <lineage>
        <taxon>Bacteria</taxon>
        <taxon>Pseudomonadati</taxon>
        <taxon>Pseudomonadota</taxon>
        <taxon>Alphaproteobacteria</taxon>
        <taxon>Sphingomonadales</taxon>
        <taxon>Sphingomonadaceae</taxon>
        <taxon>Novosphingobium</taxon>
    </lineage>
</organism>
<name>A0ABU1MN12_9SPHN</name>
<dbReference type="InterPro" id="IPR045179">
    <property type="entry name" value="YgfZ/GcvT"/>
</dbReference>
<dbReference type="PANTHER" id="PTHR22602">
    <property type="entry name" value="TRANSFERASE CAF17, MITOCHONDRIAL-RELATED"/>
    <property type="match status" value="1"/>
</dbReference>
<dbReference type="PANTHER" id="PTHR22602:SF0">
    <property type="entry name" value="TRANSFERASE CAF17, MITOCHONDRIAL-RELATED"/>
    <property type="match status" value="1"/>
</dbReference>
<proteinExistence type="predicted"/>
<dbReference type="NCBIfam" id="TIGR03317">
    <property type="entry name" value="ygfZ_signature"/>
    <property type="match status" value="1"/>
</dbReference>
<keyword evidence="3" id="KW-1185">Reference proteome</keyword>
<dbReference type="EMBL" id="JAVDRD010000006">
    <property type="protein sequence ID" value="MDR6511719.1"/>
    <property type="molecule type" value="Genomic_DNA"/>
</dbReference>
<dbReference type="Gene3D" id="3.30.1360.120">
    <property type="entry name" value="Probable tRNA modification gtpase trme, domain 1"/>
    <property type="match status" value="2"/>
</dbReference>
<dbReference type="SUPFAM" id="SSF103025">
    <property type="entry name" value="Folate-binding domain"/>
    <property type="match status" value="1"/>
</dbReference>
<dbReference type="InterPro" id="IPR027266">
    <property type="entry name" value="TrmE/GcvT-like"/>
</dbReference>
<evidence type="ECO:0000313" key="2">
    <source>
        <dbReference type="EMBL" id="MDR6511719.1"/>
    </source>
</evidence>
<comment type="caution">
    <text evidence="2">The sequence shown here is derived from an EMBL/GenBank/DDBJ whole genome shotgun (WGS) entry which is preliminary data.</text>
</comment>
<gene>
    <name evidence="2" type="ORF">J2792_002595</name>
</gene>
<evidence type="ECO:0000256" key="1">
    <source>
        <dbReference type="ARBA" id="ARBA00022946"/>
    </source>
</evidence>